<reference evidence="3" key="1">
    <citation type="submission" date="2025-08" db="UniProtKB">
        <authorList>
            <consortium name="RefSeq"/>
        </authorList>
    </citation>
    <scope>IDENTIFICATION</scope>
    <source>
        <tissue evidence="3">Entire body</tissue>
    </source>
</reference>
<dbReference type="RefSeq" id="XP_025831968.1">
    <property type="nucleotide sequence ID" value="XM_025976183.1"/>
</dbReference>
<feature type="compositionally biased region" description="Basic and acidic residues" evidence="1">
    <location>
        <begin position="184"/>
        <end position="196"/>
    </location>
</feature>
<dbReference type="KEGG" id="apln:112904921"/>
<evidence type="ECO:0000313" key="2">
    <source>
        <dbReference type="Proteomes" id="UP000192223"/>
    </source>
</evidence>
<accession>A0A7F5R7L6</accession>
<feature type="region of interest" description="Disordered" evidence="1">
    <location>
        <begin position="24"/>
        <end position="117"/>
    </location>
</feature>
<name>A0A7F5R7L6_AGRPL</name>
<protein>
    <submittedName>
        <fullName evidence="3">La-related protein 1-like</fullName>
    </submittedName>
</protein>
<keyword evidence="2" id="KW-1185">Reference proteome</keyword>
<feature type="compositionally biased region" description="Basic and acidic residues" evidence="1">
    <location>
        <begin position="255"/>
        <end position="278"/>
    </location>
</feature>
<proteinExistence type="predicted"/>
<dbReference type="OrthoDB" id="6735960at2759"/>
<dbReference type="GeneID" id="112904921"/>
<organism evidence="2 3">
    <name type="scientific">Agrilus planipennis</name>
    <name type="common">Emerald ash borer</name>
    <name type="synonym">Agrilus marcopoli</name>
    <dbReference type="NCBI Taxonomy" id="224129"/>
    <lineage>
        <taxon>Eukaryota</taxon>
        <taxon>Metazoa</taxon>
        <taxon>Ecdysozoa</taxon>
        <taxon>Arthropoda</taxon>
        <taxon>Hexapoda</taxon>
        <taxon>Insecta</taxon>
        <taxon>Pterygota</taxon>
        <taxon>Neoptera</taxon>
        <taxon>Endopterygota</taxon>
        <taxon>Coleoptera</taxon>
        <taxon>Polyphaga</taxon>
        <taxon>Elateriformia</taxon>
        <taxon>Buprestoidea</taxon>
        <taxon>Buprestidae</taxon>
        <taxon>Agrilinae</taxon>
        <taxon>Agrilus</taxon>
    </lineage>
</organism>
<feature type="compositionally biased region" description="Basic residues" evidence="1">
    <location>
        <begin position="76"/>
        <end position="90"/>
    </location>
</feature>
<feature type="region of interest" description="Disordered" evidence="1">
    <location>
        <begin position="176"/>
        <end position="333"/>
    </location>
</feature>
<feature type="compositionally biased region" description="Polar residues" evidence="1">
    <location>
        <begin position="312"/>
        <end position="323"/>
    </location>
</feature>
<dbReference type="AlphaFoldDB" id="A0A7F5R7L6"/>
<feature type="compositionally biased region" description="Basic and acidic residues" evidence="1">
    <location>
        <begin position="91"/>
        <end position="104"/>
    </location>
</feature>
<evidence type="ECO:0000313" key="3">
    <source>
        <dbReference type="RefSeq" id="XP_025831968.1"/>
    </source>
</evidence>
<dbReference type="InParanoid" id="A0A7F5R7L6"/>
<gene>
    <name evidence="3" type="primary">LOC112904921</name>
</gene>
<sequence>MSTQVELTGTSYAHVVLSFKAVEDEDHQSNKENLELVSQSSDSSSNKKKCLSKSYTDGMVNSSLDDGGNFTPVVSHCRKERKHDKKRDKFKGKESHDKQKHAVSDRNNTNVEKRENSNREMLQNIAVQENNKKSTNEVKKVFVEAPLPKVNPWQVNKNATQAMSSKEVCETTESIVHKVTNGEPWKKVQSSKEQKASEFSGASDWPSLGNCTLEKKGLASKQGSVAEHEEDSSDKKRKTNKQKWVPLEIDLAKGNPRENSPKKGERHNSDVHMSDNEHLCSYAKDSDSALPKKNLPREGKSRSRGTKVLHYNRSNARANSESKYSSKRNENLEHTQYERADGFLMPYMGMFYFGGNSYNNLDSPTLKDYIKKQM</sequence>
<dbReference type="Proteomes" id="UP000192223">
    <property type="component" value="Unplaced"/>
</dbReference>
<evidence type="ECO:0000256" key="1">
    <source>
        <dbReference type="SAM" id="MobiDB-lite"/>
    </source>
</evidence>